<dbReference type="EMBL" id="NBIV01000135">
    <property type="protein sequence ID" value="PXF43152.1"/>
    <property type="molecule type" value="Genomic_DNA"/>
</dbReference>
<evidence type="ECO:0000259" key="2">
    <source>
        <dbReference type="SMART" id="SM00731"/>
    </source>
</evidence>
<dbReference type="GO" id="GO:0005634">
    <property type="term" value="C:nucleus"/>
    <property type="evidence" value="ECO:0007669"/>
    <property type="project" value="TreeGrafter"/>
</dbReference>
<sequence length="359" mass="39877">MTTSPAFSPSPPLSPSLQVRREQVLHIAEKRGWLVAPRASQVLDACHAAWKAGTLPEVSPIPSPSSASSSDAHSQHLASLTPTLSSSSNHYSPGSDQIDQLCENLSDLRVQGEPRSPLFFSPPLSENSMCANRKFPSARRNSPSKDLFTSYRDTQDGRNLQGIEDEAIVCEPSPACLKRSSEWLLPGPFLKTRERCAEKLLQILDHEVLNGALTREKGNSVSGVTLAWNSRLYKTAGVTYMKKKASTGERKAAIELSMKVVDEPVRLYNTLAHEMCHAATWIIDNCAKPPHGSVFKSWAKRFHEWDSSLKITTCHDYAIRYKYNYQCVKCTTTYGRHSKSIDTTKKVCGRCRGTLQLLV</sequence>
<organism evidence="3 4">
    <name type="scientific">Gracilariopsis chorda</name>
    <dbReference type="NCBI Taxonomy" id="448386"/>
    <lineage>
        <taxon>Eukaryota</taxon>
        <taxon>Rhodophyta</taxon>
        <taxon>Florideophyceae</taxon>
        <taxon>Rhodymeniophycidae</taxon>
        <taxon>Gracilariales</taxon>
        <taxon>Gracilariaceae</taxon>
        <taxon>Gracilariopsis</taxon>
    </lineage>
</organism>
<dbReference type="InterPro" id="IPR006640">
    <property type="entry name" value="SprT-like_domain"/>
</dbReference>
<evidence type="ECO:0000313" key="4">
    <source>
        <dbReference type="Proteomes" id="UP000247409"/>
    </source>
</evidence>
<dbReference type="Proteomes" id="UP000247409">
    <property type="component" value="Unassembled WGS sequence"/>
</dbReference>
<dbReference type="Pfam" id="PF17283">
    <property type="entry name" value="Zn_ribbon_SprT"/>
    <property type="match status" value="1"/>
</dbReference>
<protein>
    <submittedName>
        <fullName evidence="3">HMG box-containing protein</fullName>
    </submittedName>
</protein>
<dbReference type="PANTHER" id="PTHR23099">
    <property type="entry name" value="TRANSCRIPTIONAL REGULATOR"/>
    <property type="match status" value="1"/>
</dbReference>
<proteinExistence type="predicted"/>
<dbReference type="STRING" id="448386.A0A2V3IM37"/>
<dbReference type="PANTHER" id="PTHR23099:SF0">
    <property type="entry name" value="GERM CELL NUCLEAR ACIDIC PROTEIN"/>
    <property type="match status" value="1"/>
</dbReference>
<evidence type="ECO:0000256" key="1">
    <source>
        <dbReference type="SAM" id="MobiDB-lite"/>
    </source>
</evidence>
<dbReference type="SMART" id="SM00731">
    <property type="entry name" value="SprT"/>
    <property type="match status" value="1"/>
</dbReference>
<keyword evidence="4" id="KW-1185">Reference proteome</keyword>
<gene>
    <name evidence="3" type="ORF">BWQ96_07096</name>
</gene>
<feature type="domain" description="SprT-like" evidence="2">
    <location>
        <begin position="195"/>
        <end position="358"/>
    </location>
</feature>
<reference evidence="3 4" key="1">
    <citation type="journal article" date="2018" name="Mol. Biol. Evol.">
        <title>Analysis of the draft genome of the red seaweed Gracilariopsis chorda provides insights into genome size evolution in Rhodophyta.</title>
        <authorList>
            <person name="Lee J."/>
            <person name="Yang E.C."/>
            <person name="Graf L."/>
            <person name="Yang J.H."/>
            <person name="Qiu H."/>
            <person name="Zel Zion U."/>
            <person name="Chan C.X."/>
            <person name="Stephens T.G."/>
            <person name="Weber A.P.M."/>
            <person name="Boo G.H."/>
            <person name="Boo S.M."/>
            <person name="Kim K.M."/>
            <person name="Shin Y."/>
            <person name="Jung M."/>
            <person name="Lee S.J."/>
            <person name="Yim H.S."/>
            <person name="Lee J.H."/>
            <person name="Bhattacharya D."/>
            <person name="Yoon H.S."/>
        </authorList>
    </citation>
    <scope>NUCLEOTIDE SEQUENCE [LARGE SCALE GENOMIC DNA]</scope>
    <source>
        <strain evidence="3 4">SKKU-2015</strain>
        <tissue evidence="3">Whole body</tissue>
    </source>
</reference>
<comment type="caution">
    <text evidence="3">The sequence shown here is derived from an EMBL/GenBank/DDBJ whole genome shotgun (WGS) entry which is preliminary data.</text>
</comment>
<accession>A0A2V3IM37</accession>
<evidence type="ECO:0000313" key="3">
    <source>
        <dbReference type="EMBL" id="PXF43152.1"/>
    </source>
</evidence>
<dbReference type="GO" id="GO:0006950">
    <property type="term" value="P:response to stress"/>
    <property type="evidence" value="ECO:0007669"/>
    <property type="project" value="UniProtKB-ARBA"/>
</dbReference>
<name>A0A2V3IM37_9FLOR</name>
<dbReference type="AlphaFoldDB" id="A0A2V3IM37"/>
<dbReference type="OrthoDB" id="20772at2759"/>
<feature type="region of interest" description="Disordered" evidence="1">
    <location>
        <begin position="58"/>
        <end position="96"/>
    </location>
</feature>
<feature type="compositionally biased region" description="Low complexity" evidence="1">
    <location>
        <begin position="64"/>
        <end position="88"/>
    </location>
</feature>
<dbReference type="InterPro" id="IPR035240">
    <property type="entry name" value="SprT_Zn_ribbon"/>
</dbReference>
<dbReference type="Pfam" id="PF10263">
    <property type="entry name" value="SprT-like"/>
    <property type="match status" value="1"/>
</dbReference>